<dbReference type="Proteomes" id="UP000053342">
    <property type="component" value="Unassembled WGS sequence"/>
</dbReference>
<dbReference type="EMBL" id="KN847334">
    <property type="protein sequence ID" value="KIW45762.1"/>
    <property type="molecule type" value="Genomic_DNA"/>
</dbReference>
<reference evidence="2 3" key="1">
    <citation type="submission" date="2015-01" db="EMBL/GenBank/DDBJ databases">
        <title>The Genome Sequence of Exophiala oligosperma CBS72588.</title>
        <authorList>
            <consortium name="The Broad Institute Genomics Platform"/>
            <person name="Cuomo C."/>
            <person name="de Hoog S."/>
            <person name="Gorbushina A."/>
            <person name="Stielow B."/>
            <person name="Teixiera M."/>
            <person name="Abouelleil A."/>
            <person name="Chapman S.B."/>
            <person name="Priest M."/>
            <person name="Young S.K."/>
            <person name="Wortman J."/>
            <person name="Nusbaum C."/>
            <person name="Birren B."/>
        </authorList>
    </citation>
    <scope>NUCLEOTIDE SEQUENCE [LARGE SCALE GENOMIC DNA]</scope>
    <source>
        <strain evidence="2 3">CBS 72588</strain>
    </source>
</reference>
<dbReference type="PANTHER" id="PTHR38887:SF1">
    <property type="entry name" value="RAS MODIFICATION PROTEIN ERF4"/>
    <property type="match status" value="1"/>
</dbReference>
<protein>
    <submittedName>
        <fullName evidence="2">Uncharacterized protein</fullName>
    </submittedName>
</protein>
<sequence length="440" mass="49305">MELIRTPMGSTSRGPTLNNGLNGGNRSVLVSNMSPDDIQTSYGSSRSHNHRGEVHDQLLTSRAVSSACSNRYDEGQYQRGQYSIRYEDKGHPNYRRYSASEERTLTTEVSPFSNKHNEEHRDKEIDSPPLYTSYPMGPPPLPASYHAQNEDSHSFRSDNAKYRDEYHQRALESQLRAINQPSSRSESGFGAALDRPFRVLALPQIDYRDGSPFLRAYSHELQLYGVSEHVFFEALDAINVARVPNPENQVFQTGANIAKLFIPGGAKLGLMAGQLGVGLATRIGHSSLVDRVLLKINLEIFIPNTLEICICTAKEVNAEVGLSPNEPRRDFVSGLSPQDKVTTYGDLVASLTRVLPPAENIGRQDSIAGLGNFLNGRRTRKKVAKAERRDAWKRGENKRMSQLESSLQWLMVRRASPGTVEQWQMMLRQRNQDLNNGQVH</sequence>
<proteinExistence type="predicted"/>
<keyword evidence="3" id="KW-1185">Reference proteome</keyword>
<dbReference type="PANTHER" id="PTHR38887">
    <property type="entry name" value="CHROMOSOME 21, WHOLE GENOME SHOTGUN SEQUENCE"/>
    <property type="match status" value="1"/>
</dbReference>
<gene>
    <name evidence="2" type="ORF">PV06_04120</name>
</gene>
<dbReference type="GeneID" id="27356194"/>
<dbReference type="RefSeq" id="XP_016265978.1">
    <property type="nucleotide sequence ID" value="XM_016404973.1"/>
</dbReference>
<evidence type="ECO:0000256" key="1">
    <source>
        <dbReference type="SAM" id="MobiDB-lite"/>
    </source>
</evidence>
<accession>A0A0D2C7H1</accession>
<feature type="compositionally biased region" description="Basic and acidic residues" evidence="1">
    <location>
        <begin position="148"/>
        <end position="157"/>
    </location>
</feature>
<feature type="compositionally biased region" description="Basic and acidic residues" evidence="1">
    <location>
        <begin position="115"/>
        <end position="126"/>
    </location>
</feature>
<evidence type="ECO:0000313" key="2">
    <source>
        <dbReference type="EMBL" id="KIW45762.1"/>
    </source>
</evidence>
<organism evidence="2 3">
    <name type="scientific">Exophiala oligosperma</name>
    <dbReference type="NCBI Taxonomy" id="215243"/>
    <lineage>
        <taxon>Eukaryota</taxon>
        <taxon>Fungi</taxon>
        <taxon>Dikarya</taxon>
        <taxon>Ascomycota</taxon>
        <taxon>Pezizomycotina</taxon>
        <taxon>Eurotiomycetes</taxon>
        <taxon>Chaetothyriomycetidae</taxon>
        <taxon>Chaetothyriales</taxon>
        <taxon>Herpotrichiellaceae</taxon>
        <taxon>Exophiala</taxon>
    </lineage>
</organism>
<feature type="region of interest" description="Disordered" evidence="1">
    <location>
        <begin position="1"/>
        <end position="24"/>
    </location>
</feature>
<dbReference type="OrthoDB" id="3068835at2759"/>
<dbReference type="VEuPathDB" id="FungiDB:PV06_04120"/>
<evidence type="ECO:0000313" key="3">
    <source>
        <dbReference type="Proteomes" id="UP000053342"/>
    </source>
</evidence>
<name>A0A0D2C7H1_9EURO</name>
<feature type="region of interest" description="Disordered" evidence="1">
    <location>
        <begin position="100"/>
        <end position="157"/>
    </location>
</feature>
<dbReference type="InterPro" id="IPR053221">
    <property type="entry name" value="Burnettramic_acid_biosynth"/>
</dbReference>
<dbReference type="AlphaFoldDB" id="A0A0D2C7H1"/>